<dbReference type="AlphaFoldDB" id="A0AAU8G904"/>
<evidence type="ECO:0000256" key="1">
    <source>
        <dbReference type="SAM" id="Phobius"/>
    </source>
</evidence>
<dbReference type="RefSeq" id="WP_353714625.1">
    <property type="nucleotide sequence ID" value="NZ_CP159307.1"/>
</dbReference>
<proteinExistence type="predicted"/>
<gene>
    <name evidence="2" type="ORF">ABV300_00475</name>
</gene>
<keyword evidence="1" id="KW-0812">Transmembrane</keyword>
<name>A0AAU8G904_9CHLR</name>
<evidence type="ECO:0008006" key="3">
    <source>
        <dbReference type="Google" id="ProtNLM"/>
    </source>
</evidence>
<protein>
    <recommendedName>
        <fullName evidence="3">DUF1700 domain-containing protein</fullName>
    </recommendedName>
</protein>
<evidence type="ECO:0000313" key="2">
    <source>
        <dbReference type="EMBL" id="XCH33384.1"/>
    </source>
</evidence>
<feature type="transmembrane region" description="Helical" evidence="1">
    <location>
        <begin position="125"/>
        <end position="148"/>
    </location>
</feature>
<reference evidence="2" key="1">
    <citation type="submission" date="2024-06" db="EMBL/GenBank/DDBJ databases">
        <title>A Novel Isolate, Dehalogenimonas sp. Strain 4OHTPN, Dechlorinates Aromatic 4 Hydroxy chlorothalonil by a Novel Reductive Dehalogenase.</title>
        <authorList>
            <person name="Liu G."/>
        </authorList>
    </citation>
    <scope>NUCLEOTIDE SEQUENCE</scope>
    <source>
        <strain evidence="2">4OHTPN</strain>
    </source>
</reference>
<sequence>MAKLERELEVFFKSEVDSAVPPSDFWQAAVLKATAVSQRPEKKSRLAVWFSDLLEALHFDPRRPVLGIATYLVLLLVIAGLSAGVSIYVSGLGIGDAPPTITSGTVPPHVIPTVTVVIPQNTSNALFAALFGVLFALFAAAAFVIWRLRRSRASERYRQ</sequence>
<keyword evidence="1" id="KW-0472">Membrane</keyword>
<dbReference type="EMBL" id="CP159307">
    <property type="protein sequence ID" value="XCH33384.1"/>
    <property type="molecule type" value="Genomic_DNA"/>
</dbReference>
<keyword evidence="1" id="KW-1133">Transmembrane helix</keyword>
<accession>A0AAU8G904</accession>
<feature type="transmembrane region" description="Helical" evidence="1">
    <location>
        <begin position="65"/>
        <end position="89"/>
    </location>
</feature>
<organism evidence="2">
    <name type="scientific">Dehalogenimonas sp. 4OHTPN</name>
    <dbReference type="NCBI Taxonomy" id="3166643"/>
    <lineage>
        <taxon>Bacteria</taxon>
        <taxon>Bacillati</taxon>
        <taxon>Chloroflexota</taxon>
        <taxon>Dehalococcoidia</taxon>
        <taxon>Dehalococcoidales</taxon>
        <taxon>Dehalococcoidaceae</taxon>
        <taxon>Dehalogenimonas</taxon>
    </lineage>
</organism>